<dbReference type="Pfam" id="PF08445">
    <property type="entry name" value="FR47"/>
    <property type="match status" value="1"/>
</dbReference>
<dbReference type="Gene3D" id="1.10.10.10">
    <property type="entry name" value="Winged helix-like DNA-binding domain superfamily/Winged helix DNA-binding domain"/>
    <property type="match status" value="1"/>
</dbReference>
<feature type="domain" description="N-acetyltransferase" evidence="5">
    <location>
        <begin position="277"/>
        <end position="410"/>
    </location>
</feature>
<dbReference type="Gene3D" id="3.40.630.30">
    <property type="match status" value="1"/>
</dbReference>
<dbReference type="GO" id="GO:0003677">
    <property type="term" value="F:DNA binding"/>
    <property type="evidence" value="ECO:0007669"/>
    <property type="project" value="UniProtKB-KW"/>
</dbReference>
<evidence type="ECO:0000256" key="3">
    <source>
        <dbReference type="ARBA" id="ARBA00023163"/>
    </source>
</evidence>
<protein>
    <submittedName>
        <fullName evidence="6">Putative GNAT family acetyltransferase</fullName>
    </submittedName>
</protein>
<evidence type="ECO:0000256" key="1">
    <source>
        <dbReference type="ARBA" id="ARBA00023015"/>
    </source>
</evidence>
<evidence type="ECO:0000313" key="7">
    <source>
        <dbReference type="Proteomes" id="UP000320593"/>
    </source>
</evidence>
<proteinExistence type="predicted"/>
<dbReference type="InterPro" id="IPR016181">
    <property type="entry name" value="Acyl_CoA_acyltransferase"/>
</dbReference>
<dbReference type="SUPFAM" id="SSF46785">
    <property type="entry name" value="Winged helix' DNA-binding domain"/>
    <property type="match status" value="1"/>
</dbReference>
<dbReference type="Pfam" id="PF12802">
    <property type="entry name" value="MarR_2"/>
    <property type="match status" value="1"/>
</dbReference>
<dbReference type="InterPro" id="IPR013653">
    <property type="entry name" value="GCN5-like_dom"/>
</dbReference>
<evidence type="ECO:0000259" key="5">
    <source>
        <dbReference type="PROSITE" id="PS51186"/>
    </source>
</evidence>
<dbReference type="PANTHER" id="PTHR33164:SF64">
    <property type="entry name" value="TRANSCRIPTIONAL REGULATOR SLYA"/>
    <property type="match status" value="1"/>
</dbReference>
<reference evidence="6 7" key="1">
    <citation type="submission" date="2019-07" db="EMBL/GenBank/DDBJ databases">
        <title>Genomic Encyclopedia of Archaeal and Bacterial Type Strains, Phase II (KMG-II): from individual species to whole genera.</title>
        <authorList>
            <person name="Goeker M."/>
        </authorList>
    </citation>
    <scope>NUCLEOTIDE SEQUENCE [LARGE SCALE GENOMIC DNA]</scope>
    <source>
        <strain evidence="6 7">ATCC BAA-252</strain>
    </source>
</reference>
<dbReference type="InterPro" id="IPR000835">
    <property type="entry name" value="HTH_MarR-typ"/>
</dbReference>
<keyword evidence="7" id="KW-1185">Reference proteome</keyword>
<dbReference type="InterPro" id="IPR036388">
    <property type="entry name" value="WH-like_DNA-bd_sf"/>
</dbReference>
<evidence type="ECO:0000259" key="4">
    <source>
        <dbReference type="PROSITE" id="PS50995"/>
    </source>
</evidence>
<dbReference type="SUPFAM" id="SSF55729">
    <property type="entry name" value="Acyl-CoA N-acyltransferases (Nat)"/>
    <property type="match status" value="1"/>
</dbReference>
<feature type="domain" description="HTH marR-type" evidence="4">
    <location>
        <begin position="10"/>
        <end position="145"/>
    </location>
</feature>
<dbReference type="PRINTS" id="PR00598">
    <property type="entry name" value="HTHMARR"/>
</dbReference>
<dbReference type="InterPro" id="IPR036390">
    <property type="entry name" value="WH_DNA-bd_sf"/>
</dbReference>
<name>A0A562T931_9HYPH</name>
<dbReference type="Proteomes" id="UP000320593">
    <property type="component" value="Unassembled WGS sequence"/>
</dbReference>
<keyword evidence="1" id="KW-0805">Transcription regulation</keyword>
<keyword evidence="6" id="KW-0808">Transferase</keyword>
<dbReference type="PROSITE" id="PS50995">
    <property type="entry name" value="HTH_MARR_2"/>
    <property type="match status" value="1"/>
</dbReference>
<evidence type="ECO:0000313" key="6">
    <source>
        <dbReference type="EMBL" id="TWI90127.1"/>
    </source>
</evidence>
<accession>A0A562T931</accession>
<dbReference type="InterPro" id="IPR039422">
    <property type="entry name" value="MarR/SlyA-like"/>
</dbReference>
<sequence>MNDILKELGYTSLGSRLKRIGELLQAQTADLMEDIGTTGTAVPQNPALAALARHGPMSVSALSKSLGQSQPGVTRMTNALKTAGLVAAVPCKKDKRISLLALTDSGSALVSRLQADHWPAVTRAVTNACADLQGDLLQQLEQLETTLLSKPLAKRQETSWSFQAPALPAFAINGKASAPPAFRRAIWSALTTRQRVFSLGEGTALRFDPEIGAFAATKDDRPESLAALSALLRTRSGPVMLLQADEIALPDDLTAEKTATGVLLIKRRSVTVHRKDFKIQPLGDTDHADMLALAELTKPGPFFRRTPELGTFWGLRIDGQLAAMAGERLKLEGHTEVSGVCTHPDHRGKGLAKLLSARVAETIEARGEVPFLHAYADNEGAIKLYQNLGFDILTPVNVAVVNSRDTAPVL</sequence>
<dbReference type="GO" id="GO:0006950">
    <property type="term" value="P:response to stress"/>
    <property type="evidence" value="ECO:0007669"/>
    <property type="project" value="TreeGrafter"/>
</dbReference>
<evidence type="ECO:0000256" key="2">
    <source>
        <dbReference type="ARBA" id="ARBA00023125"/>
    </source>
</evidence>
<dbReference type="AlphaFoldDB" id="A0A562T931"/>
<dbReference type="EMBL" id="VLLF01000002">
    <property type="protein sequence ID" value="TWI90127.1"/>
    <property type="molecule type" value="Genomic_DNA"/>
</dbReference>
<dbReference type="GO" id="GO:0003700">
    <property type="term" value="F:DNA-binding transcription factor activity"/>
    <property type="evidence" value="ECO:0007669"/>
    <property type="project" value="InterPro"/>
</dbReference>
<dbReference type="InterPro" id="IPR000182">
    <property type="entry name" value="GNAT_dom"/>
</dbReference>
<comment type="caution">
    <text evidence="6">The sequence shown here is derived from an EMBL/GenBank/DDBJ whole genome shotgun (WGS) entry which is preliminary data.</text>
</comment>
<keyword evidence="3" id="KW-0804">Transcription</keyword>
<organism evidence="6 7">
    <name type="scientific">Roseibium hamelinense</name>
    <dbReference type="NCBI Taxonomy" id="150831"/>
    <lineage>
        <taxon>Bacteria</taxon>
        <taxon>Pseudomonadati</taxon>
        <taxon>Pseudomonadota</taxon>
        <taxon>Alphaproteobacteria</taxon>
        <taxon>Hyphomicrobiales</taxon>
        <taxon>Stappiaceae</taxon>
        <taxon>Roseibium</taxon>
    </lineage>
</organism>
<dbReference type="RefSeq" id="WP_155197692.1">
    <property type="nucleotide sequence ID" value="NZ_SMLY01000086.1"/>
</dbReference>
<dbReference type="PANTHER" id="PTHR33164">
    <property type="entry name" value="TRANSCRIPTIONAL REGULATOR, MARR FAMILY"/>
    <property type="match status" value="1"/>
</dbReference>
<dbReference type="PROSITE" id="PS51186">
    <property type="entry name" value="GNAT"/>
    <property type="match status" value="1"/>
</dbReference>
<dbReference type="SMART" id="SM00347">
    <property type="entry name" value="HTH_MARR"/>
    <property type="match status" value="1"/>
</dbReference>
<gene>
    <name evidence="6" type="ORF">JM93_01104</name>
</gene>
<dbReference type="CDD" id="cd04301">
    <property type="entry name" value="NAT_SF"/>
    <property type="match status" value="1"/>
</dbReference>
<keyword evidence="2" id="KW-0238">DNA-binding</keyword>
<dbReference type="GO" id="GO:0016747">
    <property type="term" value="F:acyltransferase activity, transferring groups other than amino-acyl groups"/>
    <property type="evidence" value="ECO:0007669"/>
    <property type="project" value="InterPro"/>
</dbReference>